<dbReference type="InterPro" id="IPR003231">
    <property type="entry name" value="ACP"/>
</dbReference>
<dbReference type="GO" id="GO:0016020">
    <property type="term" value="C:membrane"/>
    <property type="evidence" value="ECO:0007669"/>
    <property type="project" value="GOC"/>
</dbReference>
<evidence type="ECO:0000256" key="4">
    <source>
        <dbReference type="ARBA" id="ARBA00022832"/>
    </source>
</evidence>
<dbReference type="PANTHER" id="PTHR20863">
    <property type="entry name" value="ACYL CARRIER PROTEIN"/>
    <property type="match status" value="1"/>
</dbReference>
<evidence type="ECO:0000256" key="5">
    <source>
        <dbReference type="ARBA" id="ARBA00023098"/>
    </source>
</evidence>
<name>A0A1M7YLT7_9FIRM</name>
<protein>
    <submittedName>
        <fullName evidence="8">Acyl carrier protein</fullName>
    </submittedName>
</protein>
<evidence type="ECO:0000256" key="2">
    <source>
        <dbReference type="ARBA" id="ARBA00022516"/>
    </source>
</evidence>
<evidence type="ECO:0000313" key="8">
    <source>
        <dbReference type="EMBL" id="SHO53571.1"/>
    </source>
</evidence>
<dbReference type="Pfam" id="PF00550">
    <property type="entry name" value="PP-binding"/>
    <property type="match status" value="1"/>
</dbReference>
<keyword evidence="6" id="KW-0275">Fatty acid biosynthesis</keyword>
<feature type="domain" description="Carrier" evidence="7">
    <location>
        <begin position="1"/>
        <end position="74"/>
    </location>
</feature>
<dbReference type="InterPro" id="IPR009081">
    <property type="entry name" value="PP-bd_ACP"/>
</dbReference>
<dbReference type="GO" id="GO:0009245">
    <property type="term" value="P:lipid A biosynthetic process"/>
    <property type="evidence" value="ECO:0007669"/>
    <property type="project" value="TreeGrafter"/>
</dbReference>
<dbReference type="GO" id="GO:0000036">
    <property type="term" value="F:acyl carrier activity"/>
    <property type="evidence" value="ECO:0007669"/>
    <property type="project" value="TreeGrafter"/>
</dbReference>
<dbReference type="GO" id="GO:0005829">
    <property type="term" value="C:cytosol"/>
    <property type="evidence" value="ECO:0007669"/>
    <property type="project" value="TreeGrafter"/>
</dbReference>
<dbReference type="AlphaFoldDB" id="A0A1M7YLT7"/>
<keyword evidence="2" id="KW-0444">Lipid biosynthesis</keyword>
<dbReference type="PROSITE" id="PS50075">
    <property type="entry name" value="CARRIER"/>
    <property type="match status" value="1"/>
</dbReference>
<dbReference type="GO" id="GO:0000035">
    <property type="term" value="F:acyl binding"/>
    <property type="evidence" value="ECO:0007669"/>
    <property type="project" value="TreeGrafter"/>
</dbReference>
<organism evidence="8 9">
    <name type="scientific">Anaerocolumna xylanovorans DSM 12503</name>
    <dbReference type="NCBI Taxonomy" id="1121345"/>
    <lineage>
        <taxon>Bacteria</taxon>
        <taxon>Bacillati</taxon>
        <taxon>Bacillota</taxon>
        <taxon>Clostridia</taxon>
        <taxon>Lachnospirales</taxon>
        <taxon>Lachnospiraceae</taxon>
        <taxon>Anaerocolumna</taxon>
    </lineage>
</organism>
<reference evidence="8 9" key="1">
    <citation type="submission" date="2016-12" db="EMBL/GenBank/DDBJ databases">
        <authorList>
            <person name="Song W.-J."/>
            <person name="Kurnit D.M."/>
        </authorList>
    </citation>
    <scope>NUCLEOTIDE SEQUENCE [LARGE SCALE GENOMIC DNA]</scope>
    <source>
        <strain evidence="8 9">DSM 12503</strain>
    </source>
</reference>
<dbReference type="EMBL" id="FRFD01000014">
    <property type="protein sequence ID" value="SHO53571.1"/>
    <property type="molecule type" value="Genomic_DNA"/>
</dbReference>
<keyword evidence="3" id="KW-0597">Phosphoprotein</keyword>
<evidence type="ECO:0000256" key="1">
    <source>
        <dbReference type="ARBA" id="ARBA00022450"/>
    </source>
</evidence>
<accession>A0A1M7YLT7</accession>
<proteinExistence type="predicted"/>
<evidence type="ECO:0000256" key="3">
    <source>
        <dbReference type="ARBA" id="ARBA00022553"/>
    </source>
</evidence>
<dbReference type="OrthoDB" id="1823096at2"/>
<dbReference type="Gene3D" id="1.10.1200.10">
    <property type="entry name" value="ACP-like"/>
    <property type="match status" value="1"/>
</dbReference>
<gene>
    <name evidence="8" type="ORF">SAMN02745217_04168</name>
</gene>
<dbReference type="Proteomes" id="UP000184612">
    <property type="component" value="Unassembled WGS sequence"/>
</dbReference>
<dbReference type="SUPFAM" id="SSF47336">
    <property type="entry name" value="ACP-like"/>
    <property type="match status" value="1"/>
</dbReference>
<evidence type="ECO:0000256" key="6">
    <source>
        <dbReference type="ARBA" id="ARBA00023160"/>
    </source>
</evidence>
<dbReference type="RefSeq" id="WP_073590806.1">
    <property type="nucleotide sequence ID" value="NZ_FRFD01000014.1"/>
</dbReference>
<evidence type="ECO:0000313" key="9">
    <source>
        <dbReference type="Proteomes" id="UP000184612"/>
    </source>
</evidence>
<keyword evidence="5" id="KW-0443">Lipid metabolism</keyword>
<keyword evidence="9" id="KW-1185">Reference proteome</keyword>
<dbReference type="InterPro" id="IPR036736">
    <property type="entry name" value="ACP-like_sf"/>
</dbReference>
<sequence>MTKEIIEFISDYYGLNITDIHADSELVADLGLQSYDVVEMCCQLEENYMIEISEEDIVNIRTVQELSDYVTQKQIELQN</sequence>
<keyword evidence="1" id="KW-0596">Phosphopantetheine</keyword>
<keyword evidence="4" id="KW-0276">Fatty acid metabolism</keyword>
<dbReference type="STRING" id="1121345.SAMN02745217_04168"/>
<dbReference type="PANTHER" id="PTHR20863:SF76">
    <property type="entry name" value="CARRIER DOMAIN-CONTAINING PROTEIN"/>
    <property type="match status" value="1"/>
</dbReference>
<evidence type="ECO:0000259" key="7">
    <source>
        <dbReference type="PROSITE" id="PS50075"/>
    </source>
</evidence>